<dbReference type="VEuPathDB" id="TriTrypDB:TcIL3000_6_4270"/>
<proteinExistence type="predicted"/>
<evidence type="ECO:0000313" key="1">
    <source>
        <dbReference type="EMBL" id="CCC91171.1"/>
    </source>
</evidence>
<dbReference type="AlphaFoldDB" id="G0UP60"/>
<gene>
    <name evidence="1" type="ORF">TCIL3000_6_4270</name>
</gene>
<name>G0UP60_TRYCI</name>
<reference evidence="1" key="1">
    <citation type="journal article" date="2012" name="Proc. Natl. Acad. Sci. U.S.A.">
        <title>Antigenic diversity is generated by distinct evolutionary mechanisms in African trypanosome species.</title>
        <authorList>
            <person name="Jackson A.P."/>
            <person name="Berry A."/>
            <person name="Aslett M."/>
            <person name="Allison H.C."/>
            <person name="Burton P."/>
            <person name="Vavrova-Anderson J."/>
            <person name="Brown R."/>
            <person name="Browne H."/>
            <person name="Corton N."/>
            <person name="Hauser H."/>
            <person name="Gamble J."/>
            <person name="Gilderthorp R."/>
            <person name="Marcello L."/>
            <person name="McQuillan J."/>
            <person name="Otto T.D."/>
            <person name="Quail M.A."/>
            <person name="Sanders M.J."/>
            <person name="van Tonder A."/>
            <person name="Ginger M.L."/>
            <person name="Field M.C."/>
            <person name="Barry J.D."/>
            <person name="Hertz-Fowler C."/>
            <person name="Berriman M."/>
        </authorList>
    </citation>
    <scope>NUCLEOTIDE SEQUENCE</scope>
    <source>
        <strain evidence="1">IL3000</strain>
    </source>
</reference>
<dbReference type="Gene3D" id="1.25.40.10">
    <property type="entry name" value="Tetratricopeptide repeat domain"/>
    <property type="match status" value="1"/>
</dbReference>
<dbReference type="EMBL" id="HE575319">
    <property type="protein sequence ID" value="CCC91171.1"/>
    <property type="molecule type" value="Genomic_DNA"/>
</dbReference>
<sequence>MTVDVFQLEKELEELSSIKVFDENVRKGVDRILANMPNPDEEHNTEEKVRLYVLSCKALLLLPSFSKDSERYCTAALKLRGDRPDLWVLLSECLEQRNANKEACEALDKALQLDSKNLKALCQYSQIMRILSADPKLPPQERTKCLSKSVERAKEAAAVCPTEAAGWHSYGVALLSEALSSGVNIAAVRRSLMSLAQAARLDPTDPDIRFNKSVIEAMLGNFGVATQDLLVAYKEDPKRLKGTRKRLEQYDSIVRRAVSLSESMQGTGKKTFSTMLSKLSKYKNSMTLKEISEKEPVSSCGLTVGVVDILSEPVMEPMVVLAADKGGEFVLLLLHGLLRDAIKLKDAVITLSVPASKPVKVFHDMPAIPFLDTNAYSCTFTHVIVDINTTIINGAPISPQMRVSPQVSTRLFV</sequence>
<dbReference type="InterPro" id="IPR011990">
    <property type="entry name" value="TPR-like_helical_dom_sf"/>
</dbReference>
<protein>
    <recommendedName>
        <fullName evidence="2">Tetratricopeptide repeat domain 5</fullName>
    </recommendedName>
</protein>
<accession>G0UP60</accession>
<dbReference type="SUPFAM" id="SSF48452">
    <property type="entry name" value="TPR-like"/>
    <property type="match status" value="1"/>
</dbReference>
<evidence type="ECO:0008006" key="2">
    <source>
        <dbReference type="Google" id="ProtNLM"/>
    </source>
</evidence>
<organism evidence="1">
    <name type="scientific">Trypanosoma congolense (strain IL3000)</name>
    <dbReference type="NCBI Taxonomy" id="1068625"/>
    <lineage>
        <taxon>Eukaryota</taxon>
        <taxon>Discoba</taxon>
        <taxon>Euglenozoa</taxon>
        <taxon>Kinetoplastea</taxon>
        <taxon>Metakinetoplastina</taxon>
        <taxon>Trypanosomatida</taxon>
        <taxon>Trypanosomatidae</taxon>
        <taxon>Trypanosoma</taxon>
        <taxon>Nannomonas</taxon>
    </lineage>
</organism>